<reference evidence="1" key="1">
    <citation type="submission" date="2022-03" db="EMBL/GenBank/DDBJ databases">
        <authorList>
            <person name="Alioto T."/>
            <person name="Alioto T."/>
            <person name="Gomez Garrido J."/>
        </authorList>
    </citation>
    <scope>NUCLEOTIDE SEQUENCE</scope>
</reference>
<dbReference type="GO" id="GO:0036297">
    <property type="term" value="P:interstrand cross-link repair"/>
    <property type="evidence" value="ECO:0007669"/>
    <property type="project" value="InterPro"/>
</dbReference>
<dbReference type="AlphaFoldDB" id="A0AAD1SI74"/>
<proteinExistence type="predicted"/>
<dbReference type="EMBL" id="OW240917">
    <property type="protein sequence ID" value="CAH2299240.1"/>
    <property type="molecule type" value="Genomic_DNA"/>
</dbReference>
<accession>A0AAD1SI74</accession>
<dbReference type="GO" id="GO:1990414">
    <property type="term" value="P:replication-born double-strand break repair via sister chromatid exchange"/>
    <property type="evidence" value="ECO:0007669"/>
    <property type="project" value="TreeGrafter"/>
</dbReference>
<dbReference type="PANTHER" id="PTHR28450:SF1">
    <property type="entry name" value="FANCONI ANEMIA GROUP B PROTEIN"/>
    <property type="match status" value="1"/>
</dbReference>
<dbReference type="Proteomes" id="UP001295444">
    <property type="component" value="Chromosome 06"/>
</dbReference>
<gene>
    <name evidence="1" type="ORF">PECUL_23A031436</name>
</gene>
<evidence type="ECO:0000313" key="1">
    <source>
        <dbReference type="EMBL" id="CAH2299240.1"/>
    </source>
</evidence>
<name>A0AAD1SI74_PELCU</name>
<sequence length="239" mass="26752">MSVMRLCDINHERAWRGTFLWAYKPSFLLETIYAVTQLLRLQSQTLTIIPESISLRLTLPLSLNIIMSPPMVSFSKHYSSSFKHKKASAQADTDTSKKDESAEDGCQENQFLTVQALEARLQAGLLFLQELQHDIQVKDRVIKTSCESLTNMTQGKDVIVQSAEKEGLTSLWDDSDNCPDSPSSDPCTSLAIPDCFVEKVWYRVIDDLLVVGVKLSNSVYSVIQGSLLALVDQSTKFPK</sequence>
<dbReference type="GO" id="GO:1905168">
    <property type="term" value="P:positive regulation of double-strand break repair via homologous recombination"/>
    <property type="evidence" value="ECO:0007669"/>
    <property type="project" value="TreeGrafter"/>
</dbReference>
<dbReference type="PANTHER" id="PTHR28450">
    <property type="entry name" value="FANCONI ANEMIA GROUP B PROTEIN"/>
    <property type="match status" value="1"/>
</dbReference>
<organism evidence="1 2">
    <name type="scientific">Pelobates cultripes</name>
    <name type="common">Western spadefoot toad</name>
    <dbReference type="NCBI Taxonomy" id="61616"/>
    <lineage>
        <taxon>Eukaryota</taxon>
        <taxon>Metazoa</taxon>
        <taxon>Chordata</taxon>
        <taxon>Craniata</taxon>
        <taxon>Vertebrata</taxon>
        <taxon>Euteleostomi</taxon>
        <taxon>Amphibia</taxon>
        <taxon>Batrachia</taxon>
        <taxon>Anura</taxon>
        <taxon>Pelobatoidea</taxon>
        <taxon>Pelobatidae</taxon>
        <taxon>Pelobates</taxon>
    </lineage>
</organism>
<protein>
    <submittedName>
        <fullName evidence="1">Uncharacterized protein</fullName>
    </submittedName>
</protein>
<evidence type="ECO:0000313" key="2">
    <source>
        <dbReference type="Proteomes" id="UP001295444"/>
    </source>
</evidence>
<dbReference type="InterPro" id="IPR033333">
    <property type="entry name" value="FANCB"/>
</dbReference>
<keyword evidence="2" id="KW-1185">Reference proteome</keyword>
<dbReference type="GO" id="GO:0043240">
    <property type="term" value="C:Fanconi anaemia nuclear complex"/>
    <property type="evidence" value="ECO:0007669"/>
    <property type="project" value="InterPro"/>
</dbReference>
<dbReference type="GO" id="GO:2000042">
    <property type="term" value="P:negative regulation of double-strand break repair via homologous recombination"/>
    <property type="evidence" value="ECO:0007669"/>
    <property type="project" value="TreeGrafter"/>
</dbReference>